<comment type="similarity">
    <text evidence="6">Belongs to the exbB/tolQ family.</text>
</comment>
<dbReference type="OrthoDB" id="4045at2"/>
<evidence type="ECO:0000313" key="9">
    <source>
        <dbReference type="EMBL" id="CUT18189.1"/>
    </source>
</evidence>
<sequence>MFRLLVAGGWPIYLLLLLSVASLSLIVERFLFLRRSRIVPAELSDQVLNEYRQTYSLSEETLGNLSSHSLLGRVLSLIVKHADSSPEKVRELLSVESMLVARQLERFLNAIGTIASIAPLMGLFGTVIGMIEIFAAHASDGSADPLHLAHGISVALYNTALGLAVAIPSLICYRYFRSVVDGFLSDMEHIAMNFFYAIRESSANR</sequence>
<feature type="domain" description="MotA/TolQ/ExbB proton channel" evidence="8">
    <location>
        <begin position="74"/>
        <end position="188"/>
    </location>
</feature>
<dbReference type="RefSeq" id="WP_092343251.1">
    <property type="nucleotide sequence ID" value="NZ_LN906597.1"/>
</dbReference>
<keyword evidence="6" id="KW-0813">Transport</keyword>
<dbReference type="Proteomes" id="UP000198651">
    <property type="component" value="Chromosome I"/>
</dbReference>
<evidence type="ECO:0000256" key="4">
    <source>
        <dbReference type="ARBA" id="ARBA00022989"/>
    </source>
</evidence>
<dbReference type="PANTHER" id="PTHR30625:SF11">
    <property type="entry name" value="MOTA_TOLQ_EXBB PROTON CHANNEL DOMAIN-CONTAINING PROTEIN"/>
    <property type="match status" value="1"/>
</dbReference>
<feature type="transmembrane region" description="Helical" evidence="7">
    <location>
        <begin position="107"/>
        <end position="135"/>
    </location>
</feature>
<organism evidence="9 10">
    <name type="scientific">Candidatus Ichthyocystis hellenicum</name>
    <dbReference type="NCBI Taxonomy" id="1561003"/>
    <lineage>
        <taxon>Bacteria</taxon>
        <taxon>Pseudomonadati</taxon>
        <taxon>Pseudomonadota</taxon>
        <taxon>Betaproteobacteria</taxon>
        <taxon>Burkholderiales</taxon>
        <taxon>Candidatus Ichthyocystis</taxon>
    </lineage>
</organism>
<comment type="subcellular location">
    <subcellularLocation>
        <location evidence="1">Cell membrane</location>
        <topology evidence="1">Multi-pass membrane protein</topology>
    </subcellularLocation>
    <subcellularLocation>
        <location evidence="6">Membrane</location>
        <topology evidence="6">Multi-pass membrane protein</topology>
    </subcellularLocation>
</comment>
<dbReference type="InterPro" id="IPR002898">
    <property type="entry name" value="MotA_ExbB_proton_chnl"/>
</dbReference>
<dbReference type="PANTHER" id="PTHR30625">
    <property type="entry name" value="PROTEIN TOLQ"/>
    <property type="match status" value="1"/>
</dbReference>
<dbReference type="GO" id="GO:0017038">
    <property type="term" value="P:protein import"/>
    <property type="evidence" value="ECO:0007669"/>
    <property type="project" value="TreeGrafter"/>
</dbReference>
<keyword evidence="2" id="KW-1003">Cell membrane</keyword>
<reference evidence="10" key="1">
    <citation type="submission" date="2015-11" db="EMBL/GenBank/DDBJ databases">
        <authorList>
            <person name="Seth-Smith H.M.B."/>
        </authorList>
    </citation>
    <scope>NUCLEOTIDE SEQUENCE [LARGE SCALE GENOMIC DNA]</scope>
    <source>
        <strain evidence="10">2013Ark11</strain>
    </source>
</reference>
<gene>
    <name evidence="9" type="primary">exbB</name>
    <name evidence="9" type="ORF">Ark11_1388</name>
</gene>
<evidence type="ECO:0000256" key="7">
    <source>
        <dbReference type="SAM" id="Phobius"/>
    </source>
</evidence>
<accession>A0A0S4M7E6</accession>
<dbReference type="Pfam" id="PF01618">
    <property type="entry name" value="MotA_ExbB"/>
    <property type="match status" value="1"/>
</dbReference>
<keyword evidence="6" id="KW-0653">Protein transport</keyword>
<keyword evidence="4 7" id="KW-1133">Transmembrane helix</keyword>
<feature type="transmembrane region" description="Helical" evidence="7">
    <location>
        <begin position="155"/>
        <end position="176"/>
    </location>
</feature>
<keyword evidence="5 7" id="KW-0472">Membrane</keyword>
<evidence type="ECO:0000259" key="8">
    <source>
        <dbReference type="Pfam" id="PF01618"/>
    </source>
</evidence>
<evidence type="ECO:0000256" key="6">
    <source>
        <dbReference type="RuleBase" id="RU004057"/>
    </source>
</evidence>
<dbReference type="AlphaFoldDB" id="A0A0S4M7E6"/>
<protein>
    <submittedName>
        <fullName evidence="9">Biopolymer transport protein exbB</fullName>
    </submittedName>
</protein>
<dbReference type="EMBL" id="LN906597">
    <property type="protein sequence ID" value="CUT18189.1"/>
    <property type="molecule type" value="Genomic_DNA"/>
</dbReference>
<evidence type="ECO:0000256" key="2">
    <source>
        <dbReference type="ARBA" id="ARBA00022475"/>
    </source>
</evidence>
<keyword evidence="3 7" id="KW-0812">Transmembrane</keyword>
<evidence type="ECO:0000256" key="5">
    <source>
        <dbReference type="ARBA" id="ARBA00023136"/>
    </source>
</evidence>
<dbReference type="InterPro" id="IPR050790">
    <property type="entry name" value="ExbB/TolQ_transport"/>
</dbReference>
<proteinExistence type="inferred from homology"/>
<evidence type="ECO:0000256" key="3">
    <source>
        <dbReference type="ARBA" id="ARBA00022692"/>
    </source>
</evidence>
<feature type="transmembrane region" description="Helical" evidence="7">
    <location>
        <begin position="12"/>
        <end position="32"/>
    </location>
</feature>
<dbReference type="GO" id="GO:0005886">
    <property type="term" value="C:plasma membrane"/>
    <property type="evidence" value="ECO:0007669"/>
    <property type="project" value="UniProtKB-SubCell"/>
</dbReference>
<evidence type="ECO:0000256" key="1">
    <source>
        <dbReference type="ARBA" id="ARBA00004651"/>
    </source>
</evidence>
<keyword evidence="10" id="KW-1185">Reference proteome</keyword>
<evidence type="ECO:0000313" key="10">
    <source>
        <dbReference type="Proteomes" id="UP000198651"/>
    </source>
</evidence>
<name>A0A0S4M7E6_9BURK</name>
<dbReference type="STRING" id="1561003.Ark11_1388"/>